<proteinExistence type="predicted"/>
<comment type="caution">
    <text evidence="1">The sequence shown here is derived from an EMBL/GenBank/DDBJ whole genome shotgun (WGS) entry which is preliminary data.</text>
</comment>
<dbReference type="Proteomes" id="UP000309676">
    <property type="component" value="Unassembled WGS sequence"/>
</dbReference>
<accession>A0A5R9GBV1</accession>
<keyword evidence="2" id="KW-1185">Reference proteome</keyword>
<name>A0A5R9GBV1_9BACL</name>
<dbReference type="AlphaFoldDB" id="A0A5R9GBV1"/>
<dbReference type="EMBL" id="VCIW01000001">
    <property type="protein sequence ID" value="TLS53942.1"/>
    <property type="molecule type" value="Genomic_DNA"/>
</dbReference>
<dbReference type="Pfam" id="PF14275">
    <property type="entry name" value="DUF4362"/>
    <property type="match status" value="1"/>
</dbReference>
<gene>
    <name evidence="1" type="ORF">FE782_00895</name>
</gene>
<organism evidence="1 2">
    <name type="scientific">Paenibacillus antri</name>
    <dbReference type="NCBI Taxonomy" id="2582848"/>
    <lineage>
        <taxon>Bacteria</taxon>
        <taxon>Bacillati</taxon>
        <taxon>Bacillota</taxon>
        <taxon>Bacilli</taxon>
        <taxon>Bacillales</taxon>
        <taxon>Paenibacillaceae</taxon>
        <taxon>Paenibacillus</taxon>
    </lineage>
</organism>
<dbReference type="InterPro" id="IPR025372">
    <property type="entry name" value="DUF4362"/>
</dbReference>
<sequence>MDETFSRSCAFNASRGDEMRKLLGSLVAAVVAMTAAGCSTSEPAVAPLDEGDIVHSGIGPEEASNLERFDAFLAVTASGGNDAVRIVDTTIEGDPIYTDISYAEGKYVVVVDNSEDAFASESARKREKTAECTELVQTDRPDEFHEYACGTYKFMVKDF</sequence>
<protein>
    <submittedName>
        <fullName evidence="1">DUF4362 domain-containing protein</fullName>
    </submittedName>
</protein>
<reference evidence="1 2" key="1">
    <citation type="submission" date="2019-05" db="EMBL/GenBank/DDBJ databases">
        <authorList>
            <person name="Narsing Rao M.P."/>
            <person name="Li W.J."/>
        </authorList>
    </citation>
    <scope>NUCLEOTIDE SEQUENCE [LARGE SCALE GENOMIC DNA]</scope>
    <source>
        <strain evidence="1 2">SYSU_K30003</strain>
    </source>
</reference>
<evidence type="ECO:0000313" key="1">
    <source>
        <dbReference type="EMBL" id="TLS53942.1"/>
    </source>
</evidence>
<evidence type="ECO:0000313" key="2">
    <source>
        <dbReference type="Proteomes" id="UP000309676"/>
    </source>
</evidence>